<sequence length="209" mass="24996">MKQQLKDQYFLQRHQLLKKHEKVGLLLFFTPPHPPPPPPPPPHLPVFDLQEQEQMQCYNQRMIEILKAKQQQEKSRLPKIQRGEAKTRMAMFKKSLRINATAGSGAEDRDRVKQFSLQEERRQKAERLHQLQKHENQMREMIGQCDGNIRELQQLQNEKCHLLVENETQRLKQLDEQHNQLMKDWRDQLKPRKMVPHCTEVTCRGHTLH</sequence>
<dbReference type="EMBL" id="SRLO01022015">
    <property type="protein sequence ID" value="TNN22535.1"/>
    <property type="molecule type" value="Genomic_DNA"/>
</dbReference>
<protein>
    <recommendedName>
        <fullName evidence="2">non-specific serine/threonine protein kinase</fullName>
        <ecNumber evidence="2">2.7.11.1</ecNumber>
    </recommendedName>
</protein>
<evidence type="ECO:0000256" key="8">
    <source>
        <dbReference type="ARBA" id="ARBA00048679"/>
    </source>
</evidence>
<evidence type="ECO:0000256" key="7">
    <source>
        <dbReference type="ARBA" id="ARBA00047899"/>
    </source>
</evidence>
<dbReference type="PANTHER" id="PTHR46538:SF2">
    <property type="entry name" value="NON-SPECIFIC SERINE_THREONINE PROTEIN KINASE"/>
    <property type="match status" value="1"/>
</dbReference>
<dbReference type="SUPFAM" id="SSF101447">
    <property type="entry name" value="Formin homology 2 domain (FH2 domain)"/>
    <property type="match status" value="1"/>
</dbReference>
<name>A0A4Z2E176_9TELE</name>
<evidence type="ECO:0000313" key="10">
    <source>
        <dbReference type="EMBL" id="TNN22535.1"/>
    </source>
</evidence>
<organism evidence="10 11">
    <name type="scientific">Liparis tanakae</name>
    <name type="common">Tanaka's snailfish</name>
    <dbReference type="NCBI Taxonomy" id="230148"/>
    <lineage>
        <taxon>Eukaryota</taxon>
        <taxon>Metazoa</taxon>
        <taxon>Chordata</taxon>
        <taxon>Craniata</taxon>
        <taxon>Vertebrata</taxon>
        <taxon>Euteleostomi</taxon>
        <taxon>Actinopterygii</taxon>
        <taxon>Neopterygii</taxon>
        <taxon>Teleostei</taxon>
        <taxon>Neoteleostei</taxon>
        <taxon>Acanthomorphata</taxon>
        <taxon>Eupercaria</taxon>
        <taxon>Perciformes</taxon>
        <taxon>Cottioidei</taxon>
        <taxon>Cottales</taxon>
        <taxon>Liparidae</taxon>
        <taxon>Liparis</taxon>
    </lineage>
</organism>
<comment type="caution">
    <text evidence="10">The sequence shown here is derived from an EMBL/GenBank/DDBJ whole genome shotgun (WGS) entry which is preliminary data.</text>
</comment>
<comment type="catalytic activity">
    <reaction evidence="7">
        <text>L-threonyl-[protein] + ATP = O-phospho-L-threonyl-[protein] + ADP + H(+)</text>
        <dbReference type="Rhea" id="RHEA:46608"/>
        <dbReference type="Rhea" id="RHEA-COMP:11060"/>
        <dbReference type="Rhea" id="RHEA-COMP:11605"/>
        <dbReference type="ChEBI" id="CHEBI:15378"/>
        <dbReference type="ChEBI" id="CHEBI:30013"/>
        <dbReference type="ChEBI" id="CHEBI:30616"/>
        <dbReference type="ChEBI" id="CHEBI:61977"/>
        <dbReference type="ChEBI" id="CHEBI:456216"/>
        <dbReference type="EC" id="2.7.11.1"/>
    </reaction>
</comment>
<keyword evidence="11" id="KW-1185">Reference proteome</keyword>
<proteinExistence type="inferred from homology"/>
<evidence type="ECO:0000256" key="4">
    <source>
        <dbReference type="ARBA" id="ARBA00022553"/>
    </source>
</evidence>
<keyword evidence="6 10" id="KW-0418">Kinase</keyword>
<dbReference type="AlphaFoldDB" id="A0A4Z2E176"/>
<comment type="catalytic activity">
    <reaction evidence="8">
        <text>L-seryl-[protein] + ATP = O-phospho-L-seryl-[protein] + ADP + H(+)</text>
        <dbReference type="Rhea" id="RHEA:17989"/>
        <dbReference type="Rhea" id="RHEA-COMP:9863"/>
        <dbReference type="Rhea" id="RHEA-COMP:11604"/>
        <dbReference type="ChEBI" id="CHEBI:15378"/>
        <dbReference type="ChEBI" id="CHEBI:29999"/>
        <dbReference type="ChEBI" id="CHEBI:30616"/>
        <dbReference type="ChEBI" id="CHEBI:83421"/>
        <dbReference type="ChEBI" id="CHEBI:456216"/>
        <dbReference type="EC" id="2.7.11.1"/>
    </reaction>
</comment>
<evidence type="ECO:0000256" key="1">
    <source>
        <dbReference type="ARBA" id="ARBA00008874"/>
    </source>
</evidence>
<evidence type="ECO:0000256" key="2">
    <source>
        <dbReference type="ARBA" id="ARBA00012513"/>
    </source>
</evidence>
<evidence type="ECO:0000256" key="9">
    <source>
        <dbReference type="SAM" id="Coils"/>
    </source>
</evidence>
<keyword evidence="5" id="KW-0808">Transferase</keyword>
<evidence type="ECO:0000256" key="3">
    <source>
        <dbReference type="ARBA" id="ARBA00022527"/>
    </source>
</evidence>
<accession>A0A4Z2E176</accession>
<keyword evidence="4" id="KW-0597">Phosphoprotein</keyword>
<reference evidence="10 11" key="1">
    <citation type="submission" date="2019-03" db="EMBL/GenBank/DDBJ databases">
        <title>First draft genome of Liparis tanakae, snailfish: a comprehensive survey of snailfish specific genes.</title>
        <authorList>
            <person name="Kim W."/>
            <person name="Song I."/>
            <person name="Jeong J.-H."/>
            <person name="Kim D."/>
            <person name="Kim S."/>
            <person name="Ryu S."/>
            <person name="Song J.Y."/>
            <person name="Lee S.K."/>
        </authorList>
    </citation>
    <scope>NUCLEOTIDE SEQUENCE [LARGE SCALE GENOMIC DNA]</scope>
    <source>
        <tissue evidence="10">Muscle</tissue>
    </source>
</reference>
<evidence type="ECO:0000256" key="5">
    <source>
        <dbReference type="ARBA" id="ARBA00022679"/>
    </source>
</evidence>
<comment type="similarity">
    <text evidence="1">Belongs to the protein kinase superfamily. STE Ser/Thr protein kinase family. STE20 subfamily.</text>
</comment>
<evidence type="ECO:0000313" key="11">
    <source>
        <dbReference type="Proteomes" id="UP000314294"/>
    </source>
</evidence>
<dbReference type="Proteomes" id="UP000314294">
    <property type="component" value="Unassembled WGS sequence"/>
</dbReference>
<dbReference type="EC" id="2.7.11.1" evidence="2"/>
<dbReference type="InterPro" id="IPR022165">
    <property type="entry name" value="PKK"/>
</dbReference>
<keyword evidence="3" id="KW-0723">Serine/threonine-protein kinase</keyword>
<dbReference type="GO" id="GO:0004674">
    <property type="term" value="F:protein serine/threonine kinase activity"/>
    <property type="evidence" value="ECO:0007669"/>
    <property type="project" value="UniProtKB-KW"/>
</dbReference>
<gene>
    <name evidence="10" type="primary">stk10_0</name>
    <name evidence="10" type="ORF">EYF80_067351</name>
</gene>
<dbReference type="Pfam" id="PF12474">
    <property type="entry name" value="PKK"/>
    <property type="match status" value="1"/>
</dbReference>
<dbReference type="OrthoDB" id="8923645at2759"/>
<dbReference type="InterPro" id="IPR051585">
    <property type="entry name" value="STE20_Ser/Thr_Kinases"/>
</dbReference>
<evidence type="ECO:0000256" key="6">
    <source>
        <dbReference type="ARBA" id="ARBA00022777"/>
    </source>
</evidence>
<dbReference type="PANTHER" id="PTHR46538">
    <property type="entry name" value="PROTEIN KINASE DOMAIN-CONTAINING PROTEIN"/>
    <property type="match status" value="1"/>
</dbReference>
<feature type="coiled-coil region" evidence="9">
    <location>
        <begin position="117"/>
        <end position="184"/>
    </location>
</feature>
<keyword evidence="9" id="KW-0175">Coiled coil</keyword>